<accession>A0AAN8MY94</accession>
<feature type="transmembrane region" description="Helical" evidence="1">
    <location>
        <begin position="49"/>
        <end position="66"/>
    </location>
</feature>
<feature type="transmembrane region" description="Helical" evidence="1">
    <location>
        <begin position="115"/>
        <end position="138"/>
    </location>
</feature>
<dbReference type="Proteomes" id="UP001313282">
    <property type="component" value="Unassembled WGS sequence"/>
</dbReference>
<evidence type="ECO:0000313" key="2">
    <source>
        <dbReference type="EMBL" id="KAK6351782.1"/>
    </source>
</evidence>
<sequence>MEEAASVGIQPTRPTSGLLPITRRLSTMPLLRCLPPPVKDYIRKFGFDWLAIAWIGVIAAAIDMWMPEVGGRHRYFRIPSASFNDTGPTSTPSSDLPPHYVGASELDHPARTQIISFWLCAGLDVGVPALVVGLLNLICNNGSLEECARAILGVVNIIGISCFIQVIMKTMIGGFRPGFLELCRPRPGVQRHRGAGYDGTYFKSDICTGDHNMIAWG</sequence>
<reference evidence="2 3" key="1">
    <citation type="submission" date="2019-10" db="EMBL/GenBank/DDBJ databases">
        <authorList>
            <person name="Palmer J.M."/>
        </authorList>
    </citation>
    <scope>NUCLEOTIDE SEQUENCE [LARGE SCALE GENOMIC DNA]</scope>
    <source>
        <strain evidence="2 3">TWF718</strain>
    </source>
</reference>
<keyword evidence="3" id="KW-1185">Reference proteome</keyword>
<dbReference type="AlphaFoldDB" id="A0AAN8MY94"/>
<dbReference type="EMBL" id="JAVHNR010000002">
    <property type="protein sequence ID" value="KAK6351782.1"/>
    <property type="molecule type" value="Genomic_DNA"/>
</dbReference>
<protein>
    <submittedName>
        <fullName evidence="2">Uncharacterized protein</fullName>
    </submittedName>
</protein>
<gene>
    <name evidence="2" type="ORF">TWF718_004927</name>
</gene>
<proteinExistence type="predicted"/>
<feature type="transmembrane region" description="Helical" evidence="1">
    <location>
        <begin position="150"/>
        <end position="168"/>
    </location>
</feature>
<name>A0AAN8MY94_9PEZI</name>
<evidence type="ECO:0000256" key="1">
    <source>
        <dbReference type="SAM" id="Phobius"/>
    </source>
</evidence>
<keyword evidence="1" id="KW-0812">Transmembrane</keyword>
<organism evidence="2 3">
    <name type="scientific">Orbilia javanica</name>
    <dbReference type="NCBI Taxonomy" id="47235"/>
    <lineage>
        <taxon>Eukaryota</taxon>
        <taxon>Fungi</taxon>
        <taxon>Dikarya</taxon>
        <taxon>Ascomycota</taxon>
        <taxon>Pezizomycotina</taxon>
        <taxon>Orbiliomycetes</taxon>
        <taxon>Orbiliales</taxon>
        <taxon>Orbiliaceae</taxon>
        <taxon>Orbilia</taxon>
    </lineage>
</organism>
<comment type="caution">
    <text evidence="2">The sequence shown here is derived from an EMBL/GenBank/DDBJ whole genome shotgun (WGS) entry which is preliminary data.</text>
</comment>
<keyword evidence="1" id="KW-1133">Transmembrane helix</keyword>
<keyword evidence="1" id="KW-0472">Membrane</keyword>
<evidence type="ECO:0000313" key="3">
    <source>
        <dbReference type="Proteomes" id="UP001313282"/>
    </source>
</evidence>